<dbReference type="InterPro" id="IPR005282">
    <property type="entry name" value="LC_transporter"/>
</dbReference>
<dbReference type="GO" id="GO:0000324">
    <property type="term" value="C:fungal-type vacuole"/>
    <property type="evidence" value="ECO:0007669"/>
    <property type="project" value="TreeGrafter"/>
</dbReference>
<keyword evidence="4" id="KW-0677">Repeat</keyword>
<evidence type="ECO:0000256" key="1">
    <source>
        <dbReference type="ARBA" id="ARBA00004127"/>
    </source>
</evidence>
<dbReference type="InterPro" id="IPR006603">
    <property type="entry name" value="PQ-loop_rpt"/>
</dbReference>
<feature type="transmembrane region" description="Helical" evidence="7">
    <location>
        <begin position="130"/>
        <end position="149"/>
    </location>
</feature>
<evidence type="ECO:0000256" key="2">
    <source>
        <dbReference type="ARBA" id="ARBA00022448"/>
    </source>
</evidence>
<dbReference type="Proteomes" id="UP000756132">
    <property type="component" value="Chromosome 1"/>
</dbReference>
<dbReference type="OMA" id="WIDVIYT"/>
<sequence>MFSDARHFAIIASWLLGWLYFLAWTTSFFPQAMLNMKRRTTQGLMPDFPLLNVFGFGCYTFSTAVFLFSQSIHDQYAARHPRSPEPTNRINDLAFGALGFTMSIVTYSQFWPRLWGWEQIPGVQRHASKVTLGLISGSVSALAIATLIVSVKGHPADGRGWAWIDVVYCTEYIKLVMTIFKYIPQVTSNFRRRSTIGWSIAQQLLDFTGGVGSLLQLVVDSSLQNDWSGLTGNPLKFGLANISLAFDVIFILQHFVLFGPVEEDELDKHIAIAGDRAGQEPLLPDRES</sequence>
<dbReference type="RefSeq" id="XP_047756277.1">
    <property type="nucleotide sequence ID" value="XM_047899569.1"/>
</dbReference>
<accession>A0A9Q8P3M4</accession>
<proteinExistence type="predicted"/>
<evidence type="ECO:0000256" key="6">
    <source>
        <dbReference type="ARBA" id="ARBA00023136"/>
    </source>
</evidence>
<evidence type="ECO:0000256" key="7">
    <source>
        <dbReference type="SAM" id="Phobius"/>
    </source>
</evidence>
<protein>
    <submittedName>
        <fullName evidence="8">Cystinosin</fullName>
    </submittedName>
</protein>
<keyword evidence="3 7" id="KW-0812">Transmembrane</keyword>
<feature type="transmembrane region" description="Helical" evidence="7">
    <location>
        <begin position="50"/>
        <end position="73"/>
    </location>
</feature>
<dbReference type="EMBL" id="CP090163">
    <property type="protein sequence ID" value="UJO11911.1"/>
    <property type="molecule type" value="Genomic_DNA"/>
</dbReference>
<feature type="transmembrane region" description="Helical" evidence="7">
    <location>
        <begin position="6"/>
        <end position="29"/>
    </location>
</feature>
<evidence type="ECO:0000256" key="4">
    <source>
        <dbReference type="ARBA" id="ARBA00022737"/>
    </source>
</evidence>
<feature type="transmembrane region" description="Helical" evidence="7">
    <location>
        <begin position="161"/>
        <end position="183"/>
    </location>
</feature>
<dbReference type="PANTHER" id="PTHR13131">
    <property type="entry name" value="CYSTINOSIN"/>
    <property type="match status" value="1"/>
</dbReference>
<gene>
    <name evidence="8" type="ORF">CLAFUR5_00421</name>
</gene>
<dbReference type="GO" id="GO:0012505">
    <property type="term" value="C:endomembrane system"/>
    <property type="evidence" value="ECO:0007669"/>
    <property type="project" value="UniProtKB-SubCell"/>
</dbReference>
<name>A0A9Q8P3M4_PASFU</name>
<reference evidence="8" key="1">
    <citation type="submission" date="2021-12" db="EMBL/GenBank/DDBJ databases">
        <authorList>
            <person name="Zaccaron A."/>
            <person name="Stergiopoulos I."/>
        </authorList>
    </citation>
    <scope>NUCLEOTIDE SEQUENCE</scope>
    <source>
        <strain evidence="8">Race5_Kim</strain>
    </source>
</reference>
<dbReference type="GO" id="GO:0005774">
    <property type="term" value="C:vacuolar membrane"/>
    <property type="evidence" value="ECO:0007669"/>
    <property type="project" value="TreeGrafter"/>
</dbReference>
<reference evidence="8" key="2">
    <citation type="journal article" date="2022" name="Microb. Genom.">
        <title>A chromosome-scale genome assembly of the tomato pathogen Cladosporium fulvum reveals a compartmentalized genome architecture and the presence of a dispensable chromosome.</title>
        <authorList>
            <person name="Zaccaron A.Z."/>
            <person name="Chen L.H."/>
            <person name="Samaras A."/>
            <person name="Stergiopoulos I."/>
        </authorList>
    </citation>
    <scope>NUCLEOTIDE SEQUENCE</scope>
    <source>
        <strain evidence="8">Race5_Kim</strain>
    </source>
</reference>
<evidence type="ECO:0000256" key="5">
    <source>
        <dbReference type="ARBA" id="ARBA00022989"/>
    </source>
</evidence>
<dbReference type="Gene3D" id="1.20.1280.290">
    <property type="match status" value="1"/>
</dbReference>
<dbReference type="SMART" id="SM00679">
    <property type="entry name" value="CTNS"/>
    <property type="match status" value="2"/>
</dbReference>
<dbReference type="PANTHER" id="PTHR13131:SF5">
    <property type="entry name" value="CYSTINOSIN"/>
    <property type="match status" value="1"/>
</dbReference>
<keyword evidence="9" id="KW-1185">Reference proteome</keyword>
<evidence type="ECO:0000256" key="3">
    <source>
        <dbReference type="ARBA" id="ARBA00022692"/>
    </source>
</evidence>
<organism evidence="8 9">
    <name type="scientific">Passalora fulva</name>
    <name type="common">Tomato leaf mold</name>
    <name type="synonym">Cladosporium fulvum</name>
    <dbReference type="NCBI Taxonomy" id="5499"/>
    <lineage>
        <taxon>Eukaryota</taxon>
        <taxon>Fungi</taxon>
        <taxon>Dikarya</taxon>
        <taxon>Ascomycota</taxon>
        <taxon>Pezizomycotina</taxon>
        <taxon>Dothideomycetes</taxon>
        <taxon>Dothideomycetidae</taxon>
        <taxon>Mycosphaerellales</taxon>
        <taxon>Mycosphaerellaceae</taxon>
        <taxon>Fulvia</taxon>
    </lineage>
</organism>
<dbReference type="GeneID" id="71980299"/>
<dbReference type="Pfam" id="PF04193">
    <property type="entry name" value="PQ-loop"/>
    <property type="match status" value="2"/>
</dbReference>
<evidence type="ECO:0000313" key="8">
    <source>
        <dbReference type="EMBL" id="UJO11911.1"/>
    </source>
</evidence>
<keyword evidence="2" id="KW-0813">Transport</keyword>
<dbReference type="OrthoDB" id="75720at2759"/>
<dbReference type="KEGG" id="ffu:CLAFUR5_00421"/>
<dbReference type="AlphaFoldDB" id="A0A9Q8P3M4"/>
<dbReference type="GO" id="GO:0015184">
    <property type="term" value="F:L-cystine transmembrane transporter activity"/>
    <property type="evidence" value="ECO:0007669"/>
    <property type="project" value="TreeGrafter"/>
</dbReference>
<comment type="subcellular location">
    <subcellularLocation>
        <location evidence="1">Endomembrane system</location>
        <topology evidence="1">Multi-pass membrane protein</topology>
    </subcellularLocation>
</comment>
<keyword evidence="5 7" id="KW-1133">Transmembrane helix</keyword>
<evidence type="ECO:0000313" key="9">
    <source>
        <dbReference type="Proteomes" id="UP000756132"/>
    </source>
</evidence>
<keyword evidence="6 7" id="KW-0472">Membrane</keyword>
<feature type="transmembrane region" description="Helical" evidence="7">
    <location>
        <begin position="93"/>
        <end position="110"/>
    </location>
</feature>